<dbReference type="GO" id="GO:0005524">
    <property type="term" value="F:ATP binding"/>
    <property type="evidence" value="ECO:0007669"/>
    <property type="project" value="UniProtKB-UniRule"/>
</dbReference>
<reference evidence="12" key="1">
    <citation type="journal article" date="2020" name="mSystems">
        <title>Genome- and Community-Level Interaction Insights into Carbon Utilization and Element Cycling Functions of Hydrothermarchaeota in Hydrothermal Sediment.</title>
        <authorList>
            <person name="Zhou Z."/>
            <person name="Liu Y."/>
            <person name="Xu W."/>
            <person name="Pan J."/>
            <person name="Luo Z.H."/>
            <person name="Li M."/>
        </authorList>
    </citation>
    <scope>NUCLEOTIDE SEQUENCE [LARGE SCALE GENOMIC DNA]</scope>
    <source>
        <strain evidence="12">HyVt-74</strain>
    </source>
</reference>
<protein>
    <recommendedName>
        <fullName evidence="8">DNA mismatch repair protein MutS</fullName>
    </recommendedName>
</protein>
<evidence type="ECO:0000256" key="5">
    <source>
        <dbReference type="ARBA" id="ARBA00023125"/>
    </source>
</evidence>
<dbReference type="Gene3D" id="3.30.420.110">
    <property type="entry name" value="MutS, connector domain"/>
    <property type="match status" value="1"/>
</dbReference>
<dbReference type="NCBIfam" id="NF003810">
    <property type="entry name" value="PRK05399.1"/>
    <property type="match status" value="1"/>
</dbReference>
<dbReference type="PIRSF" id="PIRSF037677">
    <property type="entry name" value="DNA_mis_repair_Msh6"/>
    <property type="match status" value="1"/>
</dbReference>
<dbReference type="PANTHER" id="PTHR11361:SF34">
    <property type="entry name" value="DNA MISMATCH REPAIR PROTEIN MSH1, MITOCHONDRIAL"/>
    <property type="match status" value="1"/>
</dbReference>
<evidence type="ECO:0000259" key="11">
    <source>
        <dbReference type="SMART" id="SM00534"/>
    </source>
</evidence>
<dbReference type="Pfam" id="PF01624">
    <property type="entry name" value="MutS_I"/>
    <property type="match status" value="1"/>
</dbReference>
<evidence type="ECO:0000256" key="6">
    <source>
        <dbReference type="ARBA" id="ARBA00023204"/>
    </source>
</evidence>
<dbReference type="GO" id="GO:0005829">
    <property type="term" value="C:cytosol"/>
    <property type="evidence" value="ECO:0007669"/>
    <property type="project" value="TreeGrafter"/>
</dbReference>
<keyword evidence="6 9" id="KW-0234">DNA repair</keyword>
<dbReference type="InterPro" id="IPR007861">
    <property type="entry name" value="DNA_mismatch_repair_MutS_clamp"/>
</dbReference>
<evidence type="ECO:0000256" key="7">
    <source>
        <dbReference type="ARBA" id="ARBA00024647"/>
    </source>
</evidence>
<dbReference type="FunFam" id="3.40.1170.10:FF:000001">
    <property type="entry name" value="DNA mismatch repair protein MutS"/>
    <property type="match status" value="1"/>
</dbReference>
<keyword evidence="2 9" id="KW-0547">Nucleotide-binding</keyword>
<keyword evidence="4" id="KW-0067">ATP-binding</keyword>
<dbReference type="InterPro" id="IPR027417">
    <property type="entry name" value="P-loop_NTPase"/>
</dbReference>
<dbReference type="SMART" id="SM00534">
    <property type="entry name" value="MUTSac"/>
    <property type="match status" value="1"/>
</dbReference>
<evidence type="ECO:0000256" key="9">
    <source>
        <dbReference type="RuleBase" id="RU003756"/>
    </source>
</evidence>
<evidence type="ECO:0000256" key="1">
    <source>
        <dbReference type="ARBA" id="ARBA00006271"/>
    </source>
</evidence>
<evidence type="ECO:0000256" key="2">
    <source>
        <dbReference type="ARBA" id="ARBA00022741"/>
    </source>
</evidence>
<dbReference type="InterPro" id="IPR036187">
    <property type="entry name" value="DNA_mismatch_repair_MutS_sf"/>
</dbReference>
<dbReference type="EMBL" id="DRTB01000137">
    <property type="protein sequence ID" value="HHE04794.1"/>
    <property type="molecule type" value="Genomic_DNA"/>
</dbReference>
<dbReference type="AlphaFoldDB" id="A0A7C5HFT0"/>
<dbReference type="SUPFAM" id="SSF53150">
    <property type="entry name" value="DNA repair protein MutS, domain II"/>
    <property type="match status" value="1"/>
</dbReference>
<dbReference type="FunFam" id="1.10.1420.10:FF:000001">
    <property type="entry name" value="DNA mismatch repair protein MutS"/>
    <property type="match status" value="1"/>
</dbReference>
<dbReference type="GO" id="GO:0006298">
    <property type="term" value="P:mismatch repair"/>
    <property type="evidence" value="ECO:0007669"/>
    <property type="project" value="UniProtKB-UniRule"/>
</dbReference>
<dbReference type="Gene3D" id="3.40.50.300">
    <property type="entry name" value="P-loop containing nucleotide triphosphate hydrolases"/>
    <property type="match status" value="1"/>
</dbReference>
<evidence type="ECO:0000313" key="12">
    <source>
        <dbReference type="EMBL" id="HHE04794.1"/>
    </source>
</evidence>
<keyword evidence="3 9" id="KW-0227">DNA damage</keyword>
<feature type="non-terminal residue" evidence="12">
    <location>
        <position position="695"/>
    </location>
</feature>
<evidence type="ECO:0000256" key="8">
    <source>
        <dbReference type="NCBIfam" id="TIGR01070"/>
    </source>
</evidence>
<dbReference type="InterPro" id="IPR005748">
    <property type="entry name" value="DNA_mismatch_repair_MutS"/>
</dbReference>
<feature type="domain" description="DNA mismatch repair proteins mutS family" evidence="11">
    <location>
        <begin position="600"/>
        <end position="695"/>
    </location>
</feature>
<evidence type="ECO:0000259" key="10">
    <source>
        <dbReference type="SMART" id="SM00533"/>
    </source>
</evidence>
<dbReference type="PANTHER" id="PTHR11361">
    <property type="entry name" value="DNA MISMATCH REPAIR PROTEIN MUTS FAMILY MEMBER"/>
    <property type="match status" value="1"/>
</dbReference>
<dbReference type="InterPro" id="IPR017261">
    <property type="entry name" value="DNA_mismatch_repair_MutS/MSH"/>
</dbReference>
<proteinExistence type="inferred from homology"/>
<dbReference type="NCBIfam" id="TIGR01070">
    <property type="entry name" value="mutS1"/>
    <property type="match status" value="1"/>
</dbReference>
<dbReference type="Gene3D" id="1.10.1420.10">
    <property type="match status" value="2"/>
</dbReference>
<organism evidence="12">
    <name type="scientific">candidate division WOR-3 bacterium</name>
    <dbReference type="NCBI Taxonomy" id="2052148"/>
    <lineage>
        <taxon>Bacteria</taxon>
        <taxon>Bacteria division WOR-3</taxon>
    </lineage>
</organism>
<dbReference type="Pfam" id="PF05190">
    <property type="entry name" value="MutS_IV"/>
    <property type="match status" value="1"/>
</dbReference>
<dbReference type="GO" id="GO:0140664">
    <property type="term" value="F:ATP-dependent DNA damage sensor activity"/>
    <property type="evidence" value="ECO:0007669"/>
    <property type="project" value="InterPro"/>
</dbReference>
<name>A0A7C5HFT0_UNCW3</name>
<dbReference type="InterPro" id="IPR036678">
    <property type="entry name" value="MutS_con_dom_sf"/>
</dbReference>
<dbReference type="InterPro" id="IPR000432">
    <property type="entry name" value="DNA_mismatch_repair_MutS_C"/>
</dbReference>
<dbReference type="SUPFAM" id="SSF48334">
    <property type="entry name" value="DNA repair protein MutS, domain III"/>
    <property type="match status" value="1"/>
</dbReference>
<sequence length="695" mass="78823">MSSLTPLLKQYYDIKKKYKDSLLLFRVGDFYETFFDDAKVASKVLNITLTSRSHGKENKVPLAGVPVKASDFYISKLVKSGLKVAICEQLEEPQKGKILVDRGVVEVITPGTIVRPSMLSGKKNTYIMSIFFEKGRYGVAFSDVSTGEFYASELEDVSEIFARVEPREILLPYGQNLSLSDNVTITYVDPALFIKEIAEENIKSHFRVSTLDGFGLTDIPLSISAAGSLLHYLKETQKNDLVHIRSIKRFIPKDYMYLDRATIRNLELIRKITGEEEGTLLSIIDKTITPMGGRLIRNYLMFPLIDTELIGERLDIVEGFYKRRDLLKGVRKILASLSDIERIAGRIATGKVNPRDLIGLKKSLDNSLKIKEMLNKSEVGALMRIVSNFPEIRKAIRMIEDNIVEDPPFSIQEGGFIKDGVHKELDELRDISKHGKKWVIDYEKVEKEKTGIASLKVRFNNIFGYYIEVTKPNLKYVPENYIRKQTLVNSERFITEELKEFESRILGAEERIKKLEYEIFLQLREDLKKYIINLKEIAEIMARIDVFSNLAIIAKDYNYTRPAVDSSNVVEIKGGRHPVVERLLDEGSFIPNDTYINNEERILLITGPNMAGKSTYLRQVAHITILAQMGSFVPANSAHIGIIDRVFTRIGASDDLVRGVSTFLAEMNETANILNNVSLKSLIILDEIGRGTSTY</sequence>
<dbReference type="Pfam" id="PF05192">
    <property type="entry name" value="MutS_III"/>
    <property type="match status" value="1"/>
</dbReference>
<feature type="domain" description="DNA mismatch repair protein MutS core" evidence="10">
    <location>
        <begin position="275"/>
        <end position="583"/>
    </location>
</feature>
<dbReference type="SMART" id="SM00533">
    <property type="entry name" value="MUTSd"/>
    <property type="match status" value="1"/>
</dbReference>
<evidence type="ECO:0000256" key="3">
    <source>
        <dbReference type="ARBA" id="ARBA00022763"/>
    </source>
</evidence>
<accession>A0A7C5HFT0</accession>
<dbReference type="InterPro" id="IPR016151">
    <property type="entry name" value="DNA_mismatch_repair_MutS_N"/>
</dbReference>
<dbReference type="InterPro" id="IPR007696">
    <property type="entry name" value="DNA_mismatch_repair_MutS_core"/>
</dbReference>
<comment type="function">
    <text evidence="7">This protein is involved in the repair of mismatches in DNA. It is possible that it carries out the mismatch recognition step. This protein has a weak ATPase activity.</text>
</comment>
<dbReference type="InterPro" id="IPR007695">
    <property type="entry name" value="DNA_mismatch_repair_MutS-lik_N"/>
</dbReference>
<dbReference type="GO" id="GO:0030983">
    <property type="term" value="F:mismatched DNA binding"/>
    <property type="evidence" value="ECO:0007669"/>
    <property type="project" value="InterPro"/>
</dbReference>
<dbReference type="Pfam" id="PF00488">
    <property type="entry name" value="MutS_V"/>
    <property type="match status" value="1"/>
</dbReference>
<comment type="similarity">
    <text evidence="1 9">Belongs to the DNA mismatch repair MutS family.</text>
</comment>
<dbReference type="Gene3D" id="3.40.1170.10">
    <property type="entry name" value="DNA repair protein MutS, domain I"/>
    <property type="match status" value="1"/>
</dbReference>
<dbReference type="SUPFAM" id="SSF52540">
    <property type="entry name" value="P-loop containing nucleoside triphosphate hydrolases"/>
    <property type="match status" value="1"/>
</dbReference>
<comment type="caution">
    <text evidence="12">The sequence shown here is derived from an EMBL/GenBank/DDBJ whole genome shotgun (WGS) entry which is preliminary data.</text>
</comment>
<dbReference type="InterPro" id="IPR007860">
    <property type="entry name" value="DNA_mmatch_repair_MutS_con_dom"/>
</dbReference>
<dbReference type="Proteomes" id="UP000886110">
    <property type="component" value="Unassembled WGS sequence"/>
</dbReference>
<dbReference type="SUPFAM" id="SSF55271">
    <property type="entry name" value="DNA repair protein MutS, domain I"/>
    <property type="match status" value="1"/>
</dbReference>
<gene>
    <name evidence="12" type="primary">mutS</name>
    <name evidence="12" type="ORF">ENL19_01870</name>
</gene>
<dbReference type="InterPro" id="IPR045076">
    <property type="entry name" value="MutS"/>
</dbReference>
<evidence type="ECO:0000256" key="4">
    <source>
        <dbReference type="ARBA" id="ARBA00022840"/>
    </source>
</evidence>
<keyword evidence="5 9" id="KW-0238">DNA-binding</keyword>
<dbReference type="Pfam" id="PF05188">
    <property type="entry name" value="MutS_II"/>
    <property type="match status" value="1"/>
</dbReference>